<keyword evidence="2" id="KW-1185">Reference proteome</keyword>
<dbReference type="EMBL" id="BMIC01000002">
    <property type="protein sequence ID" value="GFZ84427.1"/>
    <property type="molecule type" value="Genomic_DNA"/>
</dbReference>
<evidence type="ECO:0008006" key="3">
    <source>
        <dbReference type="Google" id="ProtNLM"/>
    </source>
</evidence>
<gene>
    <name evidence="1" type="ORF">GCM10011531_13900</name>
</gene>
<sequence length="132" mass="15443">MFSCNKLVTLDMTDRLKYDFCEVHIYDNYMIVIINEGETILPRHNQILINIAETYFVKKNFVYITHRLNSYSVDPAIYFETSKIENLVGFAVVSKDFKAKSNVEVEKLFLNKAFEVFNTLEEAIAWSKLILV</sequence>
<evidence type="ECO:0000313" key="1">
    <source>
        <dbReference type="EMBL" id="GFZ84427.1"/>
    </source>
</evidence>
<dbReference type="Proteomes" id="UP000598120">
    <property type="component" value="Unassembled WGS sequence"/>
</dbReference>
<organism evidence="1 2">
    <name type="scientific">Aquaticitalea lipolytica</name>
    <dbReference type="NCBI Taxonomy" id="1247562"/>
    <lineage>
        <taxon>Bacteria</taxon>
        <taxon>Pseudomonadati</taxon>
        <taxon>Bacteroidota</taxon>
        <taxon>Flavobacteriia</taxon>
        <taxon>Flavobacteriales</taxon>
        <taxon>Flavobacteriaceae</taxon>
        <taxon>Aquaticitalea</taxon>
    </lineage>
</organism>
<proteinExistence type="predicted"/>
<protein>
    <recommendedName>
        <fullName evidence="3">STAS/SEC14 domain-containing protein</fullName>
    </recommendedName>
</protein>
<reference evidence="1 2" key="1">
    <citation type="journal article" date="2014" name="Int. J. Syst. Evol. Microbiol.">
        <title>Complete genome sequence of Corynebacterium casei LMG S-19264T (=DSM 44701T), isolated from a smear-ripened cheese.</title>
        <authorList>
            <consortium name="US DOE Joint Genome Institute (JGI-PGF)"/>
            <person name="Walter F."/>
            <person name="Albersmeier A."/>
            <person name="Kalinowski J."/>
            <person name="Ruckert C."/>
        </authorList>
    </citation>
    <scope>NUCLEOTIDE SEQUENCE [LARGE SCALE GENOMIC DNA]</scope>
    <source>
        <strain evidence="1 2">CGMCC 1.15295</strain>
    </source>
</reference>
<evidence type="ECO:0000313" key="2">
    <source>
        <dbReference type="Proteomes" id="UP000598120"/>
    </source>
</evidence>
<name>A0A8J2XIU6_9FLAO</name>
<accession>A0A8J2XIU6</accession>
<dbReference type="AlphaFoldDB" id="A0A8J2XIU6"/>
<comment type="caution">
    <text evidence="1">The sequence shown here is derived from an EMBL/GenBank/DDBJ whole genome shotgun (WGS) entry which is preliminary data.</text>
</comment>